<dbReference type="GO" id="GO:0009279">
    <property type="term" value="C:cell outer membrane"/>
    <property type="evidence" value="ECO:0007669"/>
    <property type="project" value="UniProtKB-SubCell"/>
</dbReference>
<dbReference type="InterPro" id="IPR036737">
    <property type="entry name" value="OmpA-like_sf"/>
</dbReference>
<dbReference type="AlphaFoldDB" id="A0A1I0YB78"/>
<dbReference type="Pfam" id="PF00691">
    <property type="entry name" value="OmpA"/>
    <property type="match status" value="2"/>
</dbReference>
<dbReference type="Proteomes" id="UP000199604">
    <property type="component" value="Unassembled WGS sequence"/>
</dbReference>
<reference evidence="7" key="1">
    <citation type="submission" date="2016-10" db="EMBL/GenBank/DDBJ databases">
        <authorList>
            <person name="Varghese N."/>
            <person name="Submissions S."/>
        </authorList>
    </citation>
    <scope>NUCLEOTIDE SEQUENCE [LARGE SCALE GENOMIC DNA]</scope>
    <source>
        <strain evidence="7">DSM 21789</strain>
    </source>
</reference>
<dbReference type="Gene3D" id="3.30.1330.60">
    <property type="entry name" value="OmpA-like domain"/>
    <property type="match status" value="2"/>
</dbReference>
<evidence type="ECO:0000256" key="3">
    <source>
        <dbReference type="ARBA" id="ARBA00023237"/>
    </source>
</evidence>
<dbReference type="PANTHER" id="PTHR30329:SF21">
    <property type="entry name" value="LIPOPROTEIN YIAD-RELATED"/>
    <property type="match status" value="1"/>
</dbReference>
<dbReference type="InterPro" id="IPR050330">
    <property type="entry name" value="Bact_OuterMem_StrucFunc"/>
</dbReference>
<dbReference type="PROSITE" id="PS51123">
    <property type="entry name" value="OMPA_2"/>
    <property type="match status" value="2"/>
</dbReference>
<evidence type="ECO:0000313" key="7">
    <source>
        <dbReference type="Proteomes" id="UP000199604"/>
    </source>
</evidence>
<name>A0A1I0YB78_9FLAO</name>
<dbReference type="SUPFAM" id="SSF103088">
    <property type="entry name" value="OmpA-like"/>
    <property type="match status" value="2"/>
</dbReference>
<organism evidence="6 7">
    <name type="scientific">Flavobacterium swingsii</name>
    <dbReference type="NCBI Taxonomy" id="498292"/>
    <lineage>
        <taxon>Bacteria</taxon>
        <taxon>Pseudomonadati</taxon>
        <taxon>Bacteroidota</taxon>
        <taxon>Flavobacteriia</taxon>
        <taxon>Flavobacteriales</taxon>
        <taxon>Flavobacteriaceae</taxon>
        <taxon>Flavobacterium</taxon>
    </lineage>
</organism>
<keyword evidence="2 4" id="KW-0472">Membrane</keyword>
<evidence type="ECO:0000259" key="5">
    <source>
        <dbReference type="PROSITE" id="PS51123"/>
    </source>
</evidence>
<accession>A0A1I0YB78</accession>
<evidence type="ECO:0000256" key="1">
    <source>
        <dbReference type="ARBA" id="ARBA00004442"/>
    </source>
</evidence>
<dbReference type="CDD" id="cd07185">
    <property type="entry name" value="OmpA_C-like"/>
    <property type="match status" value="2"/>
</dbReference>
<gene>
    <name evidence="6" type="ORF">SAMN05660845_1563</name>
</gene>
<evidence type="ECO:0000256" key="2">
    <source>
        <dbReference type="ARBA" id="ARBA00023136"/>
    </source>
</evidence>
<dbReference type="InterPro" id="IPR006665">
    <property type="entry name" value="OmpA-like"/>
</dbReference>
<proteinExistence type="predicted"/>
<feature type="domain" description="OmpA-like" evidence="5">
    <location>
        <begin position="19"/>
        <end position="139"/>
    </location>
</feature>
<dbReference type="PANTHER" id="PTHR30329">
    <property type="entry name" value="STATOR ELEMENT OF FLAGELLAR MOTOR COMPLEX"/>
    <property type="match status" value="1"/>
</dbReference>
<evidence type="ECO:0000313" key="6">
    <source>
        <dbReference type="EMBL" id="SFB09443.1"/>
    </source>
</evidence>
<dbReference type="InterPro" id="IPR006664">
    <property type="entry name" value="OMP_bac"/>
</dbReference>
<dbReference type="STRING" id="498292.SAMN05660845_1563"/>
<dbReference type="PRINTS" id="PR01021">
    <property type="entry name" value="OMPADOMAIN"/>
</dbReference>
<keyword evidence="7" id="KW-1185">Reference proteome</keyword>
<dbReference type="EMBL" id="FOJT01000004">
    <property type="protein sequence ID" value="SFB09443.1"/>
    <property type="molecule type" value="Genomic_DNA"/>
</dbReference>
<dbReference type="RefSeq" id="WP_167357321.1">
    <property type="nucleotide sequence ID" value="NZ_FOJT01000004.1"/>
</dbReference>
<evidence type="ECO:0000256" key="4">
    <source>
        <dbReference type="PROSITE-ProRule" id="PRU00473"/>
    </source>
</evidence>
<sequence length="275" mass="32046">MKKIQHFFFLFIFLSFSEAIMAQEEIIHSVYFDFDKFKLDEKQANETVNFIKKIDSTRIESVQIFGYCDDRGKESYNFKLSNNRASIIQKKLVASGIKNKIIVTIEGKGRVMIDDDILENLPEVRSKNRRVDVVINMKPLPKIQMPGMFDMVQKKHIVGDRIFLGDVLFQKGSSKLNVNAKNDLEKMAKALLKYKNLQFEIQGHVCCTPPYQKEAIDRDTRKRELSSNRAKVVYNFFVVKKIDKNRMIYKGYGNAQPLGKEPQYDRRVELVITKI</sequence>
<comment type="subcellular location">
    <subcellularLocation>
        <location evidence="1">Cell outer membrane</location>
    </subcellularLocation>
</comment>
<protein>
    <submittedName>
        <fullName evidence="6">OmpA family protein</fullName>
    </submittedName>
</protein>
<keyword evidence="3" id="KW-0998">Cell outer membrane</keyword>
<feature type="domain" description="OmpA-like" evidence="5">
    <location>
        <begin position="158"/>
        <end position="275"/>
    </location>
</feature>